<gene>
    <name evidence="3" type="ORF">ACOF00016_LOCUS8106</name>
</gene>
<feature type="chain" id="PRO_5031243639" description="FZ domain-containing protein" evidence="2">
    <location>
        <begin position="20"/>
        <end position="171"/>
    </location>
</feature>
<keyword evidence="2" id="KW-0732">Signal</keyword>
<evidence type="ECO:0000256" key="2">
    <source>
        <dbReference type="SAM" id="SignalP"/>
    </source>
</evidence>
<protein>
    <recommendedName>
        <fullName evidence="4">FZ domain-containing protein</fullName>
    </recommendedName>
</protein>
<keyword evidence="1" id="KW-0472">Membrane</keyword>
<dbReference type="AlphaFoldDB" id="A0A7S3L579"/>
<reference evidence="3" key="1">
    <citation type="submission" date="2021-01" db="EMBL/GenBank/DDBJ databases">
        <authorList>
            <person name="Corre E."/>
            <person name="Pelletier E."/>
            <person name="Niang G."/>
            <person name="Scheremetjew M."/>
            <person name="Finn R."/>
            <person name="Kale V."/>
            <person name="Holt S."/>
            <person name="Cochrane G."/>
            <person name="Meng A."/>
            <person name="Brown T."/>
            <person name="Cohen L."/>
        </authorList>
    </citation>
    <scope>NUCLEOTIDE SEQUENCE</scope>
    <source>
        <strain evidence="3">CCMP127</strain>
    </source>
</reference>
<keyword evidence="1" id="KW-1133">Transmembrane helix</keyword>
<sequence>MKIFFSPLLALLTFPSWTGRLIVEAQCEVPGDALDECLDKYLTTAEEEICGNCIDMAGLTLAANEECDNPTFCTAMEACATDCSAAAVPCFGLMPAKFLCELNDERTTEPPFFPACPAITCTYVDEDGNTTTASSTTVGNLLPQETDSAAPTTTGIIFGASLFLLLLGALI</sequence>
<name>A0A7S3L579_9STRA</name>
<feature type="signal peptide" evidence="2">
    <location>
        <begin position="1"/>
        <end position="19"/>
    </location>
</feature>
<feature type="transmembrane region" description="Helical" evidence="1">
    <location>
        <begin position="149"/>
        <end position="170"/>
    </location>
</feature>
<dbReference type="EMBL" id="HBIM01009618">
    <property type="protein sequence ID" value="CAE0410655.1"/>
    <property type="molecule type" value="Transcribed_RNA"/>
</dbReference>
<evidence type="ECO:0008006" key="4">
    <source>
        <dbReference type="Google" id="ProtNLM"/>
    </source>
</evidence>
<accession>A0A7S3L579</accession>
<evidence type="ECO:0000313" key="3">
    <source>
        <dbReference type="EMBL" id="CAE0410655.1"/>
    </source>
</evidence>
<proteinExistence type="predicted"/>
<keyword evidence="1" id="KW-0812">Transmembrane</keyword>
<organism evidence="3">
    <name type="scientific">Amphora coffeiformis</name>
    <dbReference type="NCBI Taxonomy" id="265554"/>
    <lineage>
        <taxon>Eukaryota</taxon>
        <taxon>Sar</taxon>
        <taxon>Stramenopiles</taxon>
        <taxon>Ochrophyta</taxon>
        <taxon>Bacillariophyta</taxon>
        <taxon>Bacillariophyceae</taxon>
        <taxon>Bacillariophycidae</taxon>
        <taxon>Thalassiophysales</taxon>
        <taxon>Catenulaceae</taxon>
        <taxon>Amphora</taxon>
    </lineage>
</organism>
<evidence type="ECO:0000256" key="1">
    <source>
        <dbReference type="SAM" id="Phobius"/>
    </source>
</evidence>